<protein>
    <submittedName>
        <fullName evidence="3">Glutathione transferase fosA (Fosfomycin resistance protein)</fullName>
        <ecNumber evidence="3">2.5.1.18</ecNumber>
    </submittedName>
</protein>
<evidence type="ECO:0000256" key="1">
    <source>
        <dbReference type="ARBA" id="ARBA00022723"/>
    </source>
</evidence>
<dbReference type="InterPro" id="IPR029068">
    <property type="entry name" value="Glyas_Bleomycin-R_OHBP_Dase"/>
</dbReference>
<dbReference type="Pfam" id="PF00903">
    <property type="entry name" value="Glyoxalase"/>
    <property type="match status" value="1"/>
</dbReference>
<dbReference type="RefSeq" id="WP_058483931.1">
    <property type="nucleotide sequence ID" value="NZ_CAAAII010000004.1"/>
</dbReference>
<dbReference type="InterPro" id="IPR004360">
    <property type="entry name" value="Glyas_Fos-R_dOase_dom"/>
</dbReference>
<proteinExistence type="predicted"/>
<dbReference type="EC" id="2.5.1.18" evidence="3"/>
<dbReference type="InterPro" id="IPR051332">
    <property type="entry name" value="Fosfomycin_Res_Enzymes"/>
</dbReference>
<dbReference type="InterPro" id="IPR037523">
    <property type="entry name" value="VOC_core"/>
</dbReference>
<comment type="caution">
    <text evidence="3">The sequence shown here is derived from an EMBL/GenBank/DDBJ whole genome shotgun (WGS) entry which is preliminary data.</text>
</comment>
<dbReference type="SUPFAM" id="SSF54593">
    <property type="entry name" value="Glyoxalase/Bleomycin resistance protein/Dihydroxybiphenyl dioxygenase"/>
    <property type="match status" value="1"/>
</dbReference>
<evidence type="ECO:0000313" key="3">
    <source>
        <dbReference type="EMBL" id="KTD62163.1"/>
    </source>
</evidence>
<evidence type="ECO:0000313" key="4">
    <source>
        <dbReference type="Proteomes" id="UP000054877"/>
    </source>
</evidence>
<keyword evidence="1" id="KW-0479">Metal-binding</keyword>
<sequence>MITGINHITFATINITRSIEFYCNILKFKLIVKWKNGAYLSAKDIWLCLSCNTNTKTQALEEYTHIAFSVDSQSIKDIRETVVKENIPQWKENTSEGASLYILDPNYNKLEIHCGNLKTRLKYIMQQPYEEMEIYLPDDQMEL</sequence>
<dbReference type="Gene3D" id="3.10.180.10">
    <property type="entry name" value="2,3-Dihydroxybiphenyl 1,2-Dioxygenase, domain 1"/>
    <property type="match status" value="1"/>
</dbReference>
<dbReference type="EMBL" id="LNYX01000030">
    <property type="protein sequence ID" value="KTD62163.1"/>
    <property type="molecule type" value="Genomic_DNA"/>
</dbReference>
<evidence type="ECO:0000259" key="2">
    <source>
        <dbReference type="PROSITE" id="PS51819"/>
    </source>
</evidence>
<dbReference type="AlphaFoldDB" id="A0A0W0YZZ9"/>
<dbReference type="GO" id="GO:0004364">
    <property type="term" value="F:glutathione transferase activity"/>
    <property type="evidence" value="ECO:0007669"/>
    <property type="project" value="UniProtKB-EC"/>
</dbReference>
<dbReference type="PANTHER" id="PTHR36113:SF6">
    <property type="entry name" value="FOSFOMYCIN RESISTANCE PROTEIN FOSX"/>
    <property type="match status" value="1"/>
</dbReference>
<keyword evidence="4" id="KW-1185">Reference proteome</keyword>
<dbReference type="PANTHER" id="PTHR36113">
    <property type="entry name" value="LYASE, PUTATIVE-RELATED-RELATED"/>
    <property type="match status" value="1"/>
</dbReference>
<name>A0A0W0YZZ9_LEGSP</name>
<dbReference type="PATRIC" id="fig|452.5.peg.2218"/>
<dbReference type="OrthoDB" id="9812656at2"/>
<keyword evidence="3" id="KW-0808">Transferase</keyword>
<organism evidence="3 4">
    <name type="scientific">Legionella spiritensis</name>
    <dbReference type="NCBI Taxonomy" id="452"/>
    <lineage>
        <taxon>Bacteria</taxon>
        <taxon>Pseudomonadati</taxon>
        <taxon>Pseudomonadota</taxon>
        <taxon>Gammaproteobacteria</taxon>
        <taxon>Legionellales</taxon>
        <taxon>Legionellaceae</taxon>
        <taxon>Legionella</taxon>
    </lineage>
</organism>
<dbReference type="STRING" id="452.Lspi_2013"/>
<gene>
    <name evidence="3" type="primary">fosA</name>
    <name evidence="3" type="ORF">Lspi_2013</name>
</gene>
<accession>A0A0W0YZZ9</accession>
<dbReference type="GO" id="GO:0046872">
    <property type="term" value="F:metal ion binding"/>
    <property type="evidence" value="ECO:0007669"/>
    <property type="project" value="UniProtKB-KW"/>
</dbReference>
<feature type="domain" description="VOC" evidence="2">
    <location>
        <begin position="4"/>
        <end position="115"/>
    </location>
</feature>
<dbReference type="Proteomes" id="UP000054877">
    <property type="component" value="Unassembled WGS sequence"/>
</dbReference>
<dbReference type="PROSITE" id="PS51819">
    <property type="entry name" value="VOC"/>
    <property type="match status" value="1"/>
</dbReference>
<reference evidence="3 4" key="1">
    <citation type="submission" date="2015-11" db="EMBL/GenBank/DDBJ databases">
        <title>Genomic analysis of 38 Legionella species identifies large and diverse effector repertoires.</title>
        <authorList>
            <person name="Burstein D."/>
            <person name="Amaro F."/>
            <person name="Zusman T."/>
            <person name="Lifshitz Z."/>
            <person name="Cohen O."/>
            <person name="Gilbert J.A."/>
            <person name="Pupko T."/>
            <person name="Shuman H.A."/>
            <person name="Segal G."/>
        </authorList>
    </citation>
    <scope>NUCLEOTIDE SEQUENCE [LARGE SCALE GENOMIC DNA]</scope>
    <source>
        <strain evidence="3 4">Mt.St.Helens-9</strain>
    </source>
</reference>